<keyword evidence="2" id="KW-0479">Metal-binding</keyword>
<keyword evidence="2" id="KW-0862">Zinc</keyword>
<feature type="compositionally biased region" description="Gly residues" evidence="3">
    <location>
        <begin position="577"/>
        <end position="589"/>
    </location>
</feature>
<feature type="region of interest" description="Disordered" evidence="3">
    <location>
        <begin position="577"/>
        <end position="597"/>
    </location>
</feature>
<dbReference type="AlphaFoldDB" id="A0A8H5HK85"/>
<dbReference type="Proteomes" id="UP000565441">
    <property type="component" value="Unassembled WGS sequence"/>
</dbReference>
<feature type="domain" description="CCHC-type" evidence="4">
    <location>
        <begin position="662"/>
        <end position="676"/>
    </location>
</feature>
<dbReference type="OrthoDB" id="2678560at2759"/>
<evidence type="ECO:0000313" key="6">
    <source>
        <dbReference type="Proteomes" id="UP000565441"/>
    </source>
</evidence>
<protein>
    <recommendedName>
        <fullName evidence="4">CCHC-type domain-containing protein</fullName>
    </recommendedName>
</protein>
<accession>A0A8H5HK85</accession>
<name>A0A8H5HK85_9AGAR</name>
<evidence type="ECO:0000256" key="2">
    <source>
        <dbReference type="PROSITE-ProRule" id="PRU00047"/>
    </source>
</evidence>
<keyword evidence="2" id="KW-0863">Zinc-finger</keyword>
<feature type="compositionally biased region" description="Basic and acidic residues" evidence="3">
    <location>
        <begin position="210"/>
        <end position="242"/>
    </location>
</feature>
<feature type="region of interest" description="Disordered" evidence="3">
    <location>
        <begin position="192"/>
        <end position="333"/>
    </location>
</feature>
<organism evidence="5 6">
    <name type="scientific">Tricholomella constricta</name>
    <dbReference type="NCBI Taxonomy" id="117010"/>
    <lineage>
        <taxon>Eukaryota</taxon>
        <taxon>Fungi</taxon>
        <taxon>Dikarya</taxon>
        <taxon>Basidiomycota</taxon>
        <taxon>Agaricomycotina</taxon>
        <taxon>Agaricomycetes</taxon>
        <taxon>Agaricomycetidae</taxon>
        <taxon>Agaricales</taxon>
        <taxon>Tricholomatineae</taxon>
        <taxon>Lyophyllaceae</taxon>
        <taxon>Tricholomella</taxon>
    </lineage>
</organism>
<sequence>MIYKKVNESSSGGKAKHVAEIRALREESREILIASQEETLTRAAAKQCMYFILDGGAAETAEALPPLNAPPSPSPAPKLLNSEWVVAQEELSNSVPVAWIRQLEIRLKATPGDIVTSRSKEKLGREGRRAGRQVVDIHMNRLREVSTNFNEVDGIHKGKIRETIWGEAKDGVEVPDSENNSAILDGHQARWSSAPAPLQARKSPPGAIDARGRSSDLQSKESIHFKSEVRDETDHGAPEKKKGTTRKLAPRRRNIPPRDERGRFLAFREPTPALSSTPPTTASSRSTSPDSYGLGNRSPTAPTSPPPIPIPDPRTPDDDMPANVEPFWGDRPDENGQDFLRAFNRAMGDKADAVKCKLFVNYLHADSEADEWYAALPPDVRADWDDMETAFHARWPRATVARKTAMEYEEEILALQLKEEALGLKETVAGREVYTHIAWADKMSALVSRAGHATGSTYIGLVRRGLPSLMRERIVGTPANWTAFLTTVRAVDIDHIRDGAAELRKERERQKRVDDRMRTLEAMNSPTRAIRTQLAHTSIVTPTQKPRHAAITDVNPFLTASGGQGNLSYTVASPTAGGGGAGRGGGGTGARAARPPPTEADRVALRARLALMVHHPDTEAGRTAHQAQQRAWIEKYGADTRVTELTPYPLRPGTLPANSNECFGCGLAGHIAPRCPLPTERKLNIREADWRAICRSILRIVYATPVRYVVIDDYGGLAAVKPSAYIEEVDENQGNGDGPSE</sequence>
<dbReference type="InterPro" id="IPR001878">
    <property type="entry name" value="Znf_CCHC"/>
</dbReference>
<dbReference type="GO" id="GO:0003676">
    <property type="term" value="F:nucleic acid binding"/>
    <property type="evidence" value="ECO:0007669"/>
    <property type="project" value="InterPro"/>
</dbReference>
<dbReference type="InterPro" id="IPR036875">
    <property type="entry name" value="Znf_CCHC_sf"/>
</dbReference>
<keyword evidence="1" id="KW-0507">mRNA processing</keyword>
<dbReference type="PROSITE" id="PS50158">
    <property type="entry name" value="ZF_CCHC"/>
    <property type="match status" value="1"/>
</dbReference>
<evidence type="ECO:0000256" key="1">
    <source>
        <dbReference type="ARBA" id="ARBA00022664"/>
    </source>
</evidence>
<dbReference type="GO" id="GO:0006397">
    <property type="term" value="P:mRNA processing"/>
    <property type="evidence" value="ECO:0007669"/>
    <property type="project" value="UniProtKB-KW"/>
</dbReference>
<feature type="compositionally biased region" description="Low complexity" evidence="3">
    <location>
        <begin position="270"/>
        <end position="301"/>
    </location>
</feature>
<feature type="compositionally biased region" description="Pro residues" evidence="3">
    <location>
        <begin position="302"/>
        <end position="313"/>
    </location>
</feature>
<evidence type="ECO:0000313" key="5">
    <source>
        <dbReference type="EMBL" id="KAF5385081.1"/>
    </source>
</evidence>
<feature type="compositionally biased region" description="Basic residues" evidence="3">
    <location>
        <begin position="243"/>
        <end position="255"/>
    </location>
</feature>
<evidence type="ECO:0000259" key="4">
    <source>
        <dbReference type="PROSITE" id="PS50158"/>
    </source>
</evidence>
<comment type="caution">
    <text evidence="5">The sequence shown here is derived from an EMBL/GenBank/DDBJ whole genome shotgun (WGS) entry which is preliminary data.</text>
</comment>
<dbReference type="EMBL" id="JAACJP010000004">
    <property type="protein sequence ID" value="KAF5385081.1"/>
    <property type="molecule type" value="Genomic_DNA"/>
</dbReference>
<keyword evidence="6" id="KW-1185">Reference proteome</keyword>
<gene>
    <name evidence="5" type="ORF">D9615_000997</name>
</gene>
<evidence type="ECO:0000256" key="3">
    <source>
        <dbReference type="SAM" id="MobiDB-lite"/>
    </source>
</evidence>
<dbReference type="SUPFAM" id="SSF57756">
    <property type="entry name" value="Retrovirus zinc finger-like domains"/>
    <property type="match status" value="1"/>
</dbReference>
<proteinExistence type="predicted"/>
<dbReference type="GO" id="GO:0008270">
    <property type="term" value="F:zinc ion binding"/>
    <property type="evidence" value="ECO:0007669"/>
    <property type="project" value="UniProtKB-KW"/>
</dbReference>
<reference evidence="5 6" key="1">
    <citation type="journal article" date="2020" name="ISME J.">
        <title>Uncovering the hidden diversity of litter-decomposition mechanisms in mushroom-forming fungi.</title>
        <authorList>
            <person name="Floudas D."/>
            <person name="Bentzer J."/>
            <person name="Ahren D."/>
            <person name="Johansson T."/>
            <person name="Persson P."/>
            <person name="Tunlid A."/>
        </authorList>
    </citation>
    <scope>NUCLEOTIDE SEQUENCE [LARGE SCALE GENOMIC DNA]</scope>
    <source>
        <strain evidence="5 6">CBS 661.87</strain>
    </source>
</reference>